<accession>X1AJV1</accession>
<protein>
    <recommendedName>
        <fullName evidence="2">Zinc-ribbon domain-containing protein</fullName>
    </recommendedName>
</protein>
<reference evidence="1" key="1">
    <citation type="journal article" date="2014" name="Front. Microbiol.">
        <title>High frequency of phylogenetically diverse reductive dehalogenase-homologous genes in deep subseafloor sedimentary metagenomes.</title>
        <authorList>
            <person name="Kawai M."/>
            <person name="Futagami T."/>
            <person name="Toyoda A."/>
            <person name="Takaki Y."/>
            <person name="Nishi S."/>
            <person name="Hori S."/>
            <person name="Arai W."/>
            <person name="Tsubouchi T."/>
            <person name="Morono Y."/>
            <person name="Uchiyama I."/>
            <person name="Ito T."/>
            <person name="Fujiyama A."/>
            <person name="Inagaki F."/>
            <person name="Takami H."/>
        </authorList>
    </citation>
    <scope>NUCLEOTIDE SEQUENCE</scope>
    <source>
        <strain evidence="1">Expedition CK06-06</strain>
    </source>
</reference>
<gene>
    <name evidence="1" type="ORF">S01H4_31726</name>
</gene>
<comment type="caution">
    <text evidence="1">The sequence shown here is derived from an EMBL/GenBank/DDBJ whole genome shotgun (WGS) entry which is preliminary data.</text>
</comment>
<dbReference type="AlphaFoldDB" id="X1AJV1"/>
<evidence type="ECO:0000313" key="1">
    <source>
        <dbReference type="EMBL" id="GAG82604.1"/>
    </source>
</evidence>
<name>X1AJV1_9ZZZZ</name>
<evidence type="ECO:0008006" key="2">
    <source>
        <dbReference type="Google" id="ProtNLM"/>
    </source>
</evidence>
<dbReference type="InterPro" id="IPR038587">
    <property type="entry name" value="Ribosomal_eL40_sf"/>
</dbReference>
<organism evidence="1">
    <name type="scientific">marine sediment metagenome</name>
    <dbReference type="NCBI Taxonomy" id="412755"/>
    <lineage>
        <taxon>unclassified sequences</taxon>
        <taxon>metagenomes</taxon>
        <taxon>ecological metagenomes</taxon>
    </lineage>
</organism>
<proteinExistence type="predicted"/>
<dbReference type="EMBL" id="BART01016508">
    <property type="protein sequence ID" value="GAG82604.1"/>
    <property type="molecule type" value="Genomic_DNA"/>
</dbReference>
<sequence>MGEGIMMTLEEEKVESKIACPKCGKLNPLDTVRCIHCAAIIKRPEIYDASA</sequence>
<dbReference type="Gene3D" id="4.10.1060.50">
    <property type="match status" value="1"/>
</dbReference>